<dbReference type="PROSITE" id="PS50162">
    <property type="entry name" value="RECA_2"/>
    <property type="match status" value="1"/>
</dbReference>
<dbReference type="Pfam" id="PF12937">
    <property type="entry name" value="F-box-like"/>
    <property type="match status" value="1"/>
</dbReference>
<dbReference type="SUPFAM" id="SSF47794">
    <property type="entry name" value="Rad51 N-terminal domain-like"/>
    <property type="match status" value="1"/>
</dbReference>
<name>A0ABR2GHM9_9ROSI</name>
<dbReference type="Gene3D" id="1.10.150.20">
    <property type="entry name" value="5' to 3' exonuclease, C-terminal subdomain"/>
    <property type="match status" value="1"/>
</dbReference>
<sequence length="754" mass="84401">MGLETMEKSMSRASMQFPNVYNSFNMKSLFNAQKLNIVVPVYDDERTSIVSYVLVSYDYHSQMSELERPKDVSESAVSSSLFDSVNALSLNSSNGSLGSGDDSILSLSGSFSSLVSDPISYTQDFHARVSFTDDGPLGKAKYSKLKDAGLCTVEAVAYTPRKDLIQIKGISEAKVDKITEAASKLVPLGFTSASQLHAQRLEIIQITSGSSELDKILEGGIETGSITEIYGEFRSGKTQLCQPLCVTCQLPLDQGGGEGKAMYIDAEGTFRPQRLLQIAERFGLNGADVLENVAYARAYNTDPQAASMMVETSVLITGFCLATDCKLNMEFVPSTKVVKRIEATHVSGHKLDCSFGNIGSIDQDLLMEVLSCLSPKILMRCCCVCKPWYVLIHRYFVPRITPSLPFLGLDVRIHTNPVIGRAAISEVGADVHVWPPVFNIHDSDYSPDVSHLLDSQGGLMLFRHPSEKYYVVWNPNTKQFLLVPCPDYSGTKVALAVEIQHWKPDRDMDLFKIVSFPREGEILSGTLDIYHSRSSTWFEHKVKHINNPNSSLVDYETYLKFHVPVDKCLYYLDQISVYLQGKLFILSYPHNLSWFSIGDSNLDDVEFHFIDLPDRVDTKTRRSGRIGSCGGRLQYAQTDRVLSLVQIWVVTVDTRIWTEMYRVTLLALIRHPELVHLRKVLFPGMRRKLKLLALHPESDDGVIIWTPNLIFCYYLKSRNLVSLQCSNVLNDALERTPKDAFPFTRCLASLALAC</sequence>
<gene>
    <name evidence="4" type="ORF">V6N12_052231</name>
</gene>
<dbReference type="Proteomes" id="UP001472677">
    <property type="component" value="Unassembled WGS sequence"/>
</dbReference>
<dbReference type="InterPro" id="IPR020588">
    <property type="entry name" value="RecA_ATP-bd"/>
</dbReference>
<keyword evidence="5" id="KW-1185">Reference proteome</keyword>
<comment type="caution">
    <text evidence="4">The sequence shown here is derived from an EMBL/GenBank/DDBJ whole genome shotgun (WGS) entry which is preliminary data.</text>
</comment>
<dbReference type="Pfam" id="PF08423">
    <property type="entry name" value="Rad51"/>
    <property type="match status" value="1"/>
</dbReference>
<proteinExistence type="predicted"/>
<feature type="domain" description="RecA family profile 1" evidence="3">
    <location>
        <begin position="202"/>
        <end position="300"/>
    </location>
</feature>
<dbReference type="SUPFAM" id="SSF52540">
    <property type="entry name" value="P-loop containing nucleoside triphosphate hydrolases"/>
    <property type="match status" value="1"/>
</dbReference>
<evidence type="ECO:0000259" key="3">
    <source>
        <dbReference type="PROSITE" id="PS50162"/>
    </source>
</evidence>
<dbReference type="InterPro" id="IPR027417">
    <property type="entry name" value="P-loop_NTPase"/>
</dbReference>
<dbReference type="InterPro" id="IPR013632">
    <property type="entry name" value="Rad51_C"/>
</dbReference>
<dbReference type="PANTHER" id="PTHR22942">
    <property type="entry name" value="RECA/RAD51/RADA DNA STRAND-PAIRING FAMILY MEMBER"/>
    <property type="match status" value="1"/>
</dbReference>
<keyword evidence="1" id="KW-0547">Nucleotide-binding</keyword>
<accession>A0ABR2GHM9</accession>
<dbReference type="InterPro" id="IPR001810">
    <property type="entry name" value="F-box_dom"/>
</dbReference>
<dbReference type="InterPro" id="IPR036047">
    <property type="entry name" value="F-box-like_dom_sf"/>
</dbReference>
<organism evidence="4 5">
    <name type="scientific">Hibiscus sabdariffa</name>
    <name type="common">roselle</name>
    <dbReference type="NCBI Taxonomy" id="183260"/>
    <lineage>
        <taxon>Eukaryota</taxon>
        <taxon>Viridiplantae</taxon>
        <taxon>Streptophyta</taxon>
        <taxon>Embryophyta</taxon>
        <taxon>Tracheophyta</taxon>
        <taxon>Spermatophyta</taxon>
        <taxon>Magnoliopsida</taxon>
        <taxon>eudicotyledons</taxon>
        <taxon>Gunneridae</taxon>
        <taxon>Pentapetalae</taxon>
        <taxon>rosids</taxon>
        <taxon>malvids</taxon>
        <taxon>Malvales</taxon>
        <taxon>Malvaceae</taxon>
        <taxon>Malvoideae</taxon>
        <taxon>Hibiscus</taxon>
    </lineage>
</organism>
<dbReference type="SUPFAM" id="SSF81383">
    <property type="entry name" value="F-box domain"/>
    <property type="match status" value="1"/>
</dbReference>
<keyword evidence="2" id="KW-0067">ATP-binding</keyword>
<dbReference type="EMBL" id="JBBPBM010000001">
    <property type="protein sequence ID" value="KAK8602423.1"/>
    <property type="molecule type" value="Genomic_DNA"/>
</dbReference>
<evidence type="ECO:0000256" key="2">
    <source>
        <dbReference type="ARBA" id="ARBA00022840"/>
    </source>
</evidence>
<dbReference type="PANTHER" id="PTHR22942:SF39">
    <property type="entry name" value="DNA REPAIR PROTEIN RAD51 HOMOLOG 1"/>
    <property type="match status" value="1"/>
</dbReference>
<reference evidence="4 5" key="1">
    <citation type="journal article" date="2024" name="G3 (Bethesda)">
        <title>Genome assembly of Hibiscus sabdariffa L. provides insights into metabolisms of medicinal natural products.</title>
        <authorList>
            <person name="Kim T."/>
        </authorList>
    </citation>
    <scope>NUCLEOTIDE SEQUENCE [LARGE SCALE GENOMIC DNA]</scope>
    <source>
        <strain evidence="4">TK-2024</strain>
        <tissue evidence="4">Old leaves</tissue>
    </source>
</reference>
<evidence type="ECO:0000313" key="4">
    <source>
        <dbReference type="EMBL" id="KAK8602423.1"/>
    </source>
</evidence>
<evidence type="ECO:0000313" key="5">
    <source>
        <dbReference type="Proteomes" id="UP001472677"/>
    </source>
</evidence>
<dbReference type="InterPro" id="IPR010995">
    <property type="entry name" value="DNA_repair_Rad51/TF_NusA_a-hlx"/>
</dbReference>
<dbReference type="Gene3D" id="3.40.50.300">
    <property type="entry name" value="P-loop containing nucleotide triphosphate hydrolases"/>
    <property type="match status" value="1"/>
</dbReference>
<dbReference type="Gene3D" id="1.20.1280.50">
    <property type="match status" value="1"/>
</dbReference>
<evidence type="ECO:0000256" key="1">
    <source>
        <dbReference type="ARBA" id="ARBA00022741"/>
    </source>
</evidence>
<protein>
    <recommendedName>
        <fullName evidence="3">RecA family profile 1 domain-containing protein</fullName>
    </recommendedName>
</protein>